<dbReference type="InterPro" id="IPR013022">
    <property type="entry name" value="Xyl_isomerase-like_TIM-brl"/>
</dbReference>
<dbReference type="Proteomes" id="UP000002941">
    <property type="component" value="Unassembled WGS sequence"/>
</dbReference>
<dbReference type="AlphaFoldDB" id="J1H8W2"/>
<dbReference type="InterPro" id="IPR036237">
    <property type="entry name" value="Xyl_isomerase-like_sf"/>
</dbReference>
<gene>
    <name evidence="2" type="ORF">HMPREF1318_2665</name>
</gene>
<reference evidence="2 3" key="1">
    <citation type="submission" date="2012-05" db="EMBL/GenBank/DDBJ databases">
        <authorList>
            <person name="Harkins D.M."/>
            <person name="Madupu R."/>
            <person name="Durkin A.S."/>
            <person name="Torralba M."/>
            <person name="Methe B."/>
            <person name="Sutton G.G."/>
            <person name="Nelson K.E."/>
        </authorList>
    </citation>
    <scope>NUCLEOTIDE SEQUENCE [LARGE SCALE GENOMIC DNA]</scope>
    <source>
        <strain evidence="2 3">F0489</strain>
    </source>
</reference>
<accession>J1H8W2</accession>
<organism evidence="2 3">
    <name type="scientific">Actinomyces massiliensis F0489</name>
    <dbReference type="NCBI Taxonomy" id="1125718"/>
    <lineage>
        <taxon>Bacteria</taxon>
        <taxon>Bacillati</taxon>
        <taxon>Actinomycetota</taxon>
        <taxon>Actinomycetes</taxon>
        <taxon>Actinomycetales</taxon>
        <taxon>Actinomycetaceae</taxon>
        <taxon>Actinomyces</taxon>
    </lineage>
</organism>
<evidence type="ECO:0000313" key="3">
    <source>
        <dbReference type="Proteomes" id="UP000002941"/>
    </source>
</evidence>
<feature type="domain" description="Xylose isomerase-like TIM barrel" evidence="1">
    <location>
        <begin position="32"/>
        <end position="202"/>
    </location>
</feature>
<name>J1H8W2_9ACTO</name>
<proteinExistence type="predicted"/>
<evidence type="ECO:0000259" key="1">
    <source>
        <dbReference type="Pfam" id="PF01261"/>
    </source>
</evidence>
<comment type="caution">
    <text evidence="2">The sequence shown here is derived from an EMBL/GenBank/DDBJ whole genome shotgun (WGS) entry which is preliminary data.</text>
</comment>
<keyword evidence="2" id="KW-0540">Nuclease</keyword>
<keyword evidence="2" id="KW-0378">Hydrolase</keyword>
<dbReference type="PANTHER" id="PTHR12110">
    <property type="entry name" value="HYDROXYPYRUVATE ISOMERASE"/>
    <property type="match status" value="1"/>
</dbReference>
<dbReference type="PANTHER" id="PTHR12110:SF21">
    <property type="entry name" value="XYLOSE ISOMERASE-LIKE TIM BARREL DOMAIN-CONTAINING PROTEIN"/>
    <property type="match status" value="1"/>
</dbReference>
<keyword evidence="2" id="KW-0255">Endonuclease</keyword>
<dbReference type="EMBL" id="AKFT01000154">
    <property type="protein sequence ID" value="EJF41748.1"/>
    <property type="molecule type" value="Genomic_DNA"/>
</dbReference>
<dbReference type="SUPFAM" id="SSF51658">
    <property type="entry name" value="Xylose isomerase-like"/>
    <property type="match status" value="1"/>
</dbReference>
<dbReference type="GO" id="GO:0004519">
    <property type="term" value="F:endonuclease activity"/>
    <property type="evidence" value="ECO:0007669"/>
    <property type="project" value="UniProtKB-KW"/>
</dbReference>
<keyword evidence="3" id="KW-1185">Reference proteome</keyword>
<dbReference type="Gene3D" id="3.20.20.150">
    <property type="entry name" value="Divalent-metal-dependent TIM barrel enzymes"/>
    <property type="match status" value="1"/>
</dbReference>
<sequence>MCRSKKLAHIEIELLTEWWKTDSDISRQESIMLDAAKKLGAAHIKVSPKISETRTTERPDRSFIDALERIAHLAEDASVKLALEPMAMSNVPDLESARQILDRISSPSLGLLLDTWHLGISGVSSNEIRRFIDISEIFAVELSGIARTPNMSLRKASASFRALPDRSDIQIEQFVSTLNQIGWTGPWAVEVMSPQSANEPLEDFLRECRSAAIRLLEFALTPYRMKN</sequence>
<dbReference type="InterPro" id="IPR050312">
    <property type="entry name" value="IolE/XylAMocC-like"/>
</dbReference>
<evidence type="ECO:0000313" key="2">
    <source>
        <dbReference type="EMBL" id="EJF41748.1"/>
    </source>
</evidence>
<dbReference type="Pfam" id="PF01261">
    <property type="entry name" value="AP_endonuc_2"/>
    <property type="match status" value="1"/>
</dbReference>
<protein>
    <submittedName>
        <fullName evidence="2">AP endonuclease, family 2 domain protein</fullName>
    </submittedName>
</protein>
<dbReference type="eggNOG" id="COG1082">
    <property type="taxonomic scope" value="Bacteria"/>
</dbReference>